<dbReference type="InParanoid" id="A0A803YPC1"/>
<dbReference type="PRINTS" id="PR00441">
    <property type="entry name" value="GPROTEINAI"/>
</dbReference>
<evidence type="ECO:0000256" key="6">
    <source>
        <dbReference type="ARBA" id="ARBA00023224"/>
    </source>
</evidence>
<dbReference type="GO" id="GO:0005834">
    <property type="term" value="C:heterotrimeric G-protein complex"/>
    <property type="evidence" value="ECO:0007669"/>
    <property type="project" value="TreeGrafter"/>
</dbReference>
<keyword evidence="2 9" id="KW-0479">Metal-binding</keyword>
<accession>A0A803YPC1</accession>
<organism evidence="10 11">
    <name type="scientific">Meleagris gallopavo</name>
    <name type="common">Wild turkey</name>
    <dbReference type="NCBI Taxonomy" id="9103"/>
    <lineage>
        <taxon>Eukaryota</taxon>
        <taxon>Metazoa</taxon>
        <taxon>Chordata</taxon>
        <taxon>Craniata</taxon>
        <taxon>Vertebrata</taxon>
        <taxon>Euteleostomi</taxon>
        <taxon>Archelosauria</taxon>
        <taxon>Archosauria</taxon>
        <taxon>Dinosauria</taxon>
        <taxon>Saurischia</taxon>
        <taxon>Theropoda</taxon>
        <taxon>Coelurosauria</taxon>
        <taxon>Aves</taxon>
        <taxon>Neognathae</taxon>
        <taxon>Galloanserae</taxon>
        <taxon>Galliformes</taxon>
        <taxon>Phasianidae</taxon>
        <taxon>Meleagridinae</taxon>
        <taxon>Meleagris</taxon>
    </lineage>
</organism>
<evidence type="ECO:0000313" key="10">
    <source>
        <dbReference type="Ensembl" id="ENSMGAP00000033619.1"/>
    </source>
</evidence>
<dbReference type="Proteomes" id="UP000001645">
    <property type="component" value="Chromosome 13"/>
</dbReference>
<comment type="similarity">
    <text evidence="1">Belongs to the G-alpha family. G(i/o/t/z) subfamily.</text>
</comment>
<dbReference type="InterPro" id="IPR011025">
    <property type="entry name" value="GproteinA_insert"/>
</dbReference>
<dbReference type="FunFam" id="3.40.50.300:FF:002307">
    <property type="entry name" value="Guanine nucleotide-binding protein G(k) subunit alpha"/>
    <property type="match status" value="1"/>
</dbReference>
<keyword evidence="7" id="KW-0449">Lipoprotein</keyword>
<dbReference type="GO" id="GO:0031683">
    <property type="term" value="F:G-protein beta/gamma-subunit complex binding"/>
    <property type="evidence" value="ECO:0007669"/>
    <property type="project" value="InterPro"/>
</dbReference>
<dbReference type="FunFam" id="1.10.400.10:FF:000020">
    <property type="entry name" value="Guanine nucleotide-binding protein G(o) subunit alpha"/>
    <property type="match status" value="1"/>
</dbReference>
<sequence>MNEASAAVGFYSRAALSCGLHKHLFPYEVRFPCSILLLPFLQGGGSSAPSRCVQPPTAECWTNSEIAGSNPASSICVTACFSPLQADAKMVCDVVSRMEDTEPFSPELLSAMMRLWADSGIQECFNRSREYQLNDSAQYYLDSLDRIGAADYQPTEQDILRTRVKTTGIVETHFTFKNLHFRLFDVGGQRSERKKWIHCFEDVTAIIFCVALSGYDQVLHEDETTNRMHESLKLFDSICNNKWFTDTSIILFLNKKDIFEEKIKKSPLTICFPEYTGNEKAVAYIQAQYESKNKSPNKEIYTHITCATDTNNIQFVFDAVTDVIIANNLRGCGLY</sequence>
<keyword evidence="4 9" id="KW-0460">Magnesium</keyword>
<dbReference type="PANTHER" id="PTHR10218">
    <property type="entry name" value="GTP-BINDING PROTEIN ALPHA SUBUNIT"/>
    <property type="match status" value="1"/>
</dbReference>
<dbReference type="Gene3D" id="1.10.400.10">
    <property type="entry name" value="GI Alpha 1, domain 2-like"/>
    <property type="match status" value="1"/>
</dbReference>
<dbReference type="GO" id="GO:0031852">
    <property type="term" value="F:mu-type opioid receptor binding"/>
    <property type="evidence" value="ECO:0007669"/>
    <property type="project" value="TreeGrafter"/>
</dbReference>
<feature type="binding site" evidence="8">
    <location>
        <position position="307"/>
    </location>
    <ligand>
        <name>GTP</name>
        <dbReference type="ChEBI" id="CHEBI:37565"/>
    </ligand>
</feature>
<dbReference type="Ensembl" id="ENSMGAT00000024600.1">
    <property type="protein sequence ID" value="ENSMGAP00000033619.1"/>
    <property type="gene ID" value="ENSMGAG00000000941.3"/>
</dbReference>
<dbReference type="Pfam" id="PF00503">
    <property type="entry name" value="G-alpha"/>
    <property type="match status" value="1"/>
</dbReference>
<dbReference type="GO" id="GO:0046872">
    <property type="term" value="F:metal ion binding"/>
    <property type="evidence" value="ECO:0007669"/>
    <property type="project" value="UniProtKB-KW"/>
</dbReference>
<reference evidence="10" key="3">
    <citation type="submission" date="2025-09" db="UniProtKB">
        <authorList>
            <consortium name="Ensembl"/>
        </authorList>
    </citation>
    <scope>IDENTIFICATION</scope>
</reference>
<reference evidence="10" key="2">
    <citation type="submission" date="2025-08" db="UniProtKB">
        <authorList>
            <consortium name="Ensembl"/>
        </authorList>
    </citation>
    <scope>IDENTIFICATION</scope>
</reference>
<evidence type="ECO:0000256" key="7">
    <source>
        <dbReference type="ARBA" id="ARBA00023288"/>
    </source>
</evidence>
<dbReference type="SUPFAM" id="SSF47895">
    <property type="entry name" value="Transducin (alpha subunit), insertion domain"/>
    <property type="match status" value="1"/>
</dbReference>
<evidence type="ECO:0000256" key="3">
    <source>
        <dbReference type="ARBA" id="ARBA00022741"/>
    </source>
</evidence>
<dbReference type="CDD" id="cd00066">
    <property type="entry name" value="G-alpha"/>
    <property type="match status" value="1"/>
</dbReference>
<keyword evidence="3 8" id="KW-0547">Nucleotide-binding</keyword>
<keyword evidence="5 8" id="KW-0342">GTP-binding</keyword>
<evidence type="ECO:0000256" key="9">
    <source>
        <dbReference type="PIRSR" id="PIRSR601019-2"/>
    </source>
</evidence>
<dbReference type="GeneTree" id="ENSGT00940000155883"/>
<dbReference type="Gene3D" id="3.40.50.300">
    <property type="entry name" value="P-loop containing nucleotide triphosphate hydrolases"/>
    <property type="match status" value="1"/>
</dbReference>
<evidence type="ECO:0000256" key="5">
    <source>
        <dbReference type="ARBA" id="ARBA00023134"/>
    </source>
</evidence>
<feature type="binding site" evidence="8">
    <location>
        <begin position="135"/>
        <end position="136"/>
    </location>
    <ligand>
        <name>GTP</name>
        <dbReference type="ChEBI" id="CHEBI:37565"/>
    </ligand>
</feature>
<dbReference type="AlphaFoldDB" id="A0A803YPC1"/>
<keyword evidence="11" id="KW-1185">Reference proteome</keyword>
<dbReference type="PANTHER" id="PTHR10218:SF363">
    <property type="entry name" value="G PROTEIN SUBUNIT ALPHA O1"/>
    <property type="match status" value="1"/>
</dbReference>
<dbReference type="GO" id="GO:0051430">
    <property type="term" value="F:corticotropin-releasing hormone receptor 1 binding"/>
    <property type="evidence" value="ECO:0007669"/>
    <property type="project" value="TreeGrafter"/>
</dbReference>
<feature type="binding site" evidence="9">
    <location>
        <position position="166"/>
    </location>
    <ligand>
        <name>Mg(2+)</name>
        <dbReference type="ChEBI" id="CHEBI:18420"/>
    </ligand>
</feature>
<protein>
    <recommendedName>
        <fullName evidence="12">G protein subunit alpha o1</fullName>
    </recommendedName>
</protein>
<dbReference type="PROSITE" id="PS51882">
    <property type="entry name" value="G_ALPHA"/>
    <property type="match status" value="1"/>
</dbReference>
<feature type="binding site" evidence="8">
    <location>
        <begin position="254"/>
        <end position="257"/>
    </location>
    <ligand>
        <name>GTP</name>
        <dbReference type="ChEBI" id="CHEBI:37565"/>
    </ligand>
</feature>
<dbReference type="SUPFAM" id="SSF52540">
    <property type="entry name" value="P-loop containing nucleoside triphosphate hydrolases"/>
    <property type="match status" value="1"/>
</dbReference>
<dbReference type="InterPro" id="IPR001408">
    <property type="entry name" value="Gprotein_alpha_I"/>
</dbReference>
<evidence type="ECO:0000256" key="8">
    <source>
        <dbReference type="PIRSR" id="PIRSR601019-1"/>
    </source>
</evidence>
<reference evidence="10 11" key="1">
    <citation type="journal article" date="2010" name="PLoS Biol.">
        <title>Multi-platform next-generation sequencing of the domestic turkey (Meleagris gallopavo): genome assembly and analysis.</title>
        <authorList>
            <person name="Dalloul R.A."/>
            <person name="Long J.A."/>
            <person name="Zimin A.V."/>
            <person name="Aslam L."/>
            <person name="Beal K."/>
            <person name="Blomberg L.A."/>
            <person name="Bouffard P."/>
            <person name="Burt D.W."/>
            <person name="Crasta O."/>
            <person name="Crooijmans R.P."/>
            <person name="Cooper K."/>
            <person name="Coulombe R.A."/>
            <person name="De S."/>
            <person name="Delany M.E."/>
            <person name="Dodgson J.B."/>
            <person name="Dong J.J."/>
            <person name="Evans C."/>
            <person name="Frederickson K.M."/>
            <person name="Flicek P."/>
            <person name="Florea L."/>
            <person name="Folkerts O."/>
            <person name="Groenen M.A."/>
            <person name="Harkins T.T."/>
            <person name="Herrero J."/>
            <person name="Hoffmann S."/>
            <person name="Megens H.J."/>
            <person name="Jiang A."/>
            <person name="de Jong P."/>
            <person name="Kaiser P."/>
            <person name="Kim H."/>
            <person name="Kim K.W."/>
            <person name="Kim S."/>
            <person name="Langenberger D."/>
            <person name="Lee M.K."/>
            <person name="Lee T."/>
            <person name="Mane S."/>
            <person name="Marcais G."/>
            <person name="Marz M."/>
            <person name="McElroy A.P."/>
            <person name="Modise T."/>
            <person name="Nefedov M."/>
            <person name="Notredame C."/>
            <person name="Paton I.R."/>
            <person name="Payne W.S."/>
            <person name="Pertea G."/>
            <person name="Prickett D."/>
            <person name="Puiu D."/>
            <person name="Qioa D."/>
            <person name="Raineri E."/>
            <person name="Ruffier M."/>
            <person name="Salzberg S.L."/>
            <person name="Schatz M.C."/>
            <person name="Scheuring C."/>
            <person name="Schmidt C.J."/>
            <person name="Schroeder S."/>
            <person name="Searle S.M."/>
            <person name="Smith E.J."/>
            <person name="Smith J."/>
            <person name="Sonstegard T.S."/>
            <person name="Stadler P.F."/>
            <person name="Tafer H."/>
            <person name="Tu Z.J."/>
            <person name="Van Tassell C.P."/>
            <person name="Vilella A.J."/>
            <person name="Williams K.P."/>
            <person name="Yorke J.A."/>
            <person name="Zhang L."/>
            <person name="Zhang H.B."/>
            <person name="Zhang X."/>
            <person name="Zhang Y."/>
            <person name="Reed K.M."/>
        </authorList>
    </citation>
    <scope>NUCLEOTIDE SEQUENCE [LARGE SCALE GENOMIC DNA]</scope>
</reference>
<keyword evidence="6" id="KW-0807">Transducer</keyword>
<feature type="binding site" evidence="8">
    <location>
        <begin position="185"/>
        <end position="189"/>
    </location>
    <ligand>
        <name>GTP</name>
        <dbReference type="ChEBI" id="CHEBI:37565"/>
    </ligand>
</feature>
<evidence type="ECO:0000256" key="4">
    <source>
        <dbReference type="ARBA" id="ARBA00022842"/>
    </source>
</evidence>
<evidence type="ECO:0000256" key="2">
    <source>
        <dbReference type="ARBA" id="ARBA00022723"/>
    </source>
</evidence>
<evidence type="ECO:0008006" key="12">
    <source>
        <dbReference type="Google" id="ProtNLM"/>
    </source>
</evidence>
<evidence type="ECO:0000313" key="11">
    <source>
        <dbReference type="Proteomes" id="UP000001645"/>
    </source>
</evidence>
<feature type="binding site" evidence="8">
    <location>
        <begin position="160"/>
        <end position="166"/>
    </location>
    <ligand>
        <name>GTP</name>
        <dbReference type="ChEBI" id="CHEBI:37565"/>
    </ligand>
</feature>
<dbReference type="GO" id="GO:0007188">
    <property type="term" value="P:adenylate cyclase-modulating G protein-coupled receptor signaling pathway"/>
    <property type="evidence" value="ECO:0007669"/>
    <property type="project" value="InterPro"/>
</dbReference>
<dbReference type="Bgee" id="ENSMGAG00000000941">
    <property type="expression patterns" value="Expressed in brain and 13 other cell types or tissues"/>
</dbReference>
<evidence type="ECO:0000256" key="1">
    <source>
        <dbReference type="ARBA" id="ARBA00006628"/>
    </source>
</evidence>
<dbReference type="GO" id="GO:0005525">
    <property type="term" value="F:GTP binding"/>
    <property type="evidence" value="ECO:0007669"/>
    <property type="project" value="UniProtKB-KW"/>
</dbReference>
<dbReference type="GO" id="GO:0005737">
    <property type="term" value="C:cytoplasm"/>
    <property type="evidence" value="ECO:0007669"/>
    <property type="project" value="TreeGrafter"/>
</dbReference>
<dbReference type="GO" id="GO:0007212">
    <property type="term" value="P:G protein-coupled dopamine receptor signaling pathway"/>
    <property type="evidence" value="ECO:0007669"/>
    <property type="project" value="TreeGrafter"/>
</dbReference>
<dbReference type="InterPro" id="IPR001019">
    <property type="entry name" value="Gprotein_alpha_su"/>
</dbReference>
<dbReference type="SMART" id="SM00275">
    <property type="entry name" value="G_alpha"/>
    <property type="match status" value="1"/>
</dbReference>
<dbReference type="InterPro" id="IPR027417">
    <property type="entry name" value="P-loop_NTPase"/>
</dbReference>
<dbReference type="GO" id="GO:0003924">
    <property type="term" value="F:GTPase activity"/>
    <property type="evidence" value="ECO:0007669"/>
    <property type="project" value="InterPro"/>
</dbReference>
<name>A0A803YPC1_MELGA</name>
<proteinExistence type="inferred from homology"/>
<dbReference type="PRINTS" id="PR00318">
    <property type="entry name" value="GPROTEINA"/>
</dbReference>
<dbReference type="GO" id="GO:0031821">
    <property type="term" value="F:G protein-coupled serotonin receptor binding"/>
    <property type="evidence" value="ECO:0007669"/>
    <property type="project" value="TreeGrafter"/>
</dbReference>